<keyword evidence="2 5" id="KW-0813">Transport</keyword>
<dbReference type="InterPro" id="IPR002652">
    <property type="entry name" value="Importin-a_IBB"/>
</dbReference>
<protein>
    <recommendedName>
        <fullName evidence="5">Importin subunit alpha</fullName>
    </recommendedName>
</protein>
<dbReference type="PANTHER" id="PTHR23316">
    <property type="entry name" value="IMPORTIN ALPHA"/>
    <property type="match status" value="1"/>
</dbReference>
<feature type="region of interest" description="Disordered" evidence="7">
    <location>
        <begin position="1"/>
        <end position="66"/>
    </location>
</feature>
<dbReference type="GO" id="GO:0006606">
    <property type="term" value="P:protein import into nucleus"/>
    <property type="evidence" value="ECO:0007669"/>
    <property type="project" value="InterPro"/>
</dbReference>
<dbReference type="InterPro" id="IPR024931">
    <property type="entry name" value="Importin_alpha"/>
</dbReference>
<dbReference type="SMART" id="SM00185">
    <property type="entry name" value="ARM"/>
    <property type="match status" value="8"/>
</dbReference>
<dbReference type="PROSITE" id="PS51214">
    <property type="entry name" value="IBB"/>
    <property type="match status" value="1"/>
</dbReference>
<dbReference type="AlphaFoldDB" id="A0A914VY70"/>
<dbReference type="Gene3D" id="1.25.10.10">
    <property type="entry name" value="Leucine-rich Repeat Variant"/>
    <property type="match status" value="1"/>
</dbReference>
<keyword evidence="4 5" id="KW-0653">Protein transport</keyword>
<dbReference type="GO" id="GO:0005634">
    <property type="term" value="C:nucleus"/>
    <property type="evidence" value="ECO:0007669"/>
    <property type="project" value="UniProtKB-ARBA"/>
</dbReference>
<evidence type="ECO:0000256" key="7">
    <source>
        <dbReference type="SAM" id="MobiDB-lite"/>
    </source>
</evidence>
<dbReference type="SUPFAM" id="SSF48371">
    <property type="entry name" value="ARM repeat"/>
    <property type="match status" value="1"/>
</dbReference>
<dbReference type="FunFam" id="1.25.10.10:FF:000021">
    <property type="entry name" value="Importin subunit alpha"/>
    <property type="match status" value="1"/>
</dbReference>
<evidence type="ECO:0000259" key="8">
    <source>
        <dbReference type="PROSITE" id="PS51214"/>
    </source>
</evidence>
<feature type="compositionally biased region" description="Basic and acidic residues" evidence="7">
    <location>
        <begin position="20"/>
        <end position="32"/>
    </location>
</feature>
<dbReference type="Pfam" id="PF00514">
    <property type="entry name" value="Arm"/>
    <property type="match status" value="8"/>
</dbReference>
<dbReference type="InterPro" id="IPR000225">
    <property type="entry name" value="Armadillo"/>
</dbReference>
<evidence type="ECO:0000256" key="6">
    <source>
        <dbReference type="PROSITE-ProRule" id="PRU00259"/>
    </source>
</evidence>
<dbReference type="InterPro" id="IPR032413">
    <property type="entry name" value="Arm_3"/>
</dbReference>
<dbReference type="InterPro" id="IPR011989">
    <property type="entry name" value="ARM-like"/>
</dbReference>
<feature type="repeat" description="ARM" evidence="6">
    <location>
        <begin position="194"/>
        <end position="222"/>
    </location>
</feature>
<comment type="similarity">
    <text evidence="1 5">Belongs to the importin alpha family.</text>
</comment>
<dbReference type="InterPro" id="IPR036975">
    <property type="entry name" value="Importin-a_IBB_sf"/>
</dbReference>
<evidence type="ECO:0000256" key="4">
    <source>
        <dbReference type="ARBA" id="ARBA00022927"/>
    </source>
</evidence>
<proteinExistence type="inferred from homology"/>
<feature type="domain" description="IBB" evidence="8">
    <location>
        <begin position="1"/>
        <end position="58"/>
    </location>
</feature>
<dbReference type="Pfam" id="PF16186">
    <property type="entry name" value="Arm_3"/>
    <property type="match status" value="1"/>
</dbReference>
<dbReference type="GO" id="GO:0061608">
    <property type="term" value="F:nuclear import signal receptor activity"/>
    <property type="evidence" value="ECO:0007669"/>
    <property type="project" value="InterPro"/>
</dbReference>
<evidence type="ECO:0000256" key="2">
    <source>
        <dbReference type="ARBA" id="ARBA00022448"/>
    </source>
</evidence>
<evidence type="ECO:0000256" key="5">
    <source>
        <dbReference type="PIRNR" id="PIRNR005673"/>
    </source>
</evidence>
<sequence length="541" mass="58834">MSTSSPTVSQFEGKYKNKGKTPEDMRRRRENDSLALRKQKRDDQLSKRRNMDPMDETDQLSSEPSTITPETVAALFSDDLAAQLQATLAFRKVLSREPNPPIDAVVDTGVVHRLTHILETAAFPPLQFEAAWALTNIASGTSAHTAEVVKAGAVPVFIQLLSSANEDVKEQAVWALGNVAGDSPHYRDYCLELGIMQPLIEILNTSEKLSLSRNAVWAVSNLCRGKNPPPDFAKVSMALPALGKHLFVQDAEILTDACWAVSYLCDGPNERIDAVIQAGVTRRLVELLMHPRQEVCSAALRAVGNIVTGDDSQTQVVIGCSVLGCLVKLLDHPKETIKKEACWTISNITAGNKEQIQLVIDANVIPPLVQVLAKADFKTRKEACWAITNAVSGGSPEQVRHVVRCGAIPPLCDLLTVMDPRVVQVALNGLEHVLKVGDIDKNRGPPGASNPFALLVEEAYGLEKLEFLLQSPNLEIYVKTFDLIEHYFSQSDQGQSAEIIDLAPTVGPDGQFDFNTNIGANTLINIDCSNDGSVNGGFSID</sequence>
<dbReference type="WBParaSite" id="PSAMB.scaffold2633size22108.g18517.t1">
    <property type="protein sequence ID" value="PSAMB.scaffold2633size22108.g18517.t1"/>
    <property type="gene ID" value="PSAMB.scaffold2633size22108.g18517"/>
</dbReference>
<dbReference type="Pfam" id="PF01749">
    <property type="entry name" value="IBB"/>
    <property type="match status" value="1"/>
</dbReference>
<reference evidence="10" key="1">
    <citation type="submission" date="2022-11" db="UniProtKB">
        <authorList>
            <consortium name="WormBaseParasite"/>
        </authorList>
    </citation>
    <scope>IDENTIFICATION</scope>
</reference>
<feature type="repeat" description="ARM" evidence="6">
    <location>
        <begin position="152"/>
        <end position="180"/>
    </location>
</feature>
<dbReference type="PIRSF" id="PIRSF005673">
    <property type="entry name" value="Importin_alpha"/>
    <property type="match status" value="1"/>
</dbReference>
<organism evidence="9 10">
    <name type="scientific">Plectus sambesii</name>
    <dbReference type="NCBI Taxonomy" id="2011161"/>
    <lineage>
        <taxon>Eukaryota</taxon>
        <taxon>Metazoa</taxon>
        <taxon>Ecdysozoa</taxon>
        <taxon>Nematoda</taxon>
        <taxon>Chromadorea</taxon>
        <taxon>Plectida</taxon>
        <taxon>Plectina</taxon>
        <taxon>Plectoidea</taxon>
        <taxon>Plectidae</taxon>
        <taxon>Plectus</taxon>
    </lineage>
</organism>
<dbReference type="GO" id="GO:0005737">
    <property type="term" value="C:cytoplasm"/>
    <property type="evidence" value="ECO:0007669"/>
    <property type="project" value="InterPro"/>
</dbReference>
<dbReference type="InterPro" id="IPR016024">
    <property type="entry name" value="ARM-type_fold"/>
</dbReference>
<name>A0A914VY70_9BILA</name>
<dbReference type="Gene3D" id="1.20.5.690">
    <property type="entry name" value="Importin-alpha, importin-beta-binding domain"/>
    <property type="match status" value="1"/>
</dbReference>
<accession>A0A914VY70</accession>
<keyword evidence="3" id="KW-0677">Repeat</keyword>
<evidence type="ECO:0000256" key="3">
    <source>
        <dbReference type="ARBA" id="ARBA00022737"/>
    </source>
</evidence>
<dbReference type="PROSITE" id="PS50176">
    <property type="entry name" value="ARM_REPEAT"/>
    <property type="match status" value="2"/>
</dbReference>
<keyword evidence="9" id="KW-1185">Reference proteome</keyword>
<dbReference type="Proteomes" id="UP000887566">
    <property type="component" value="Unplaced"/>
</dbReference>
<evidence type="ECO:0000313" key="9">
    <source>
        <dbReference type="Proteomes" id="UP000887566"/>
    </source>
</evidence>
<evidence type="ECO:0000313" key="10">
    <source>
        <dbReference type="WBParaSite" id="PSAMB.scaffold2633size22108.g18517.t1"/>
    </source>
</evidence>
<feature type="compositionally biased region" description="Basic and acidic residues" evidence="7">
    <location>
        <begin position="40"/>
        <end position="52"/>
    </location>
</feature>
<evidence type="ECO:0000256" key="1">
    <source>
        <dbReference type="ARBA" id="ARBA00010394"/>
    </source>
</evidence>
<feature type="compositionally biased region" description="Polar residues" evidence="7">
    <location>
        <begin position="1"/>
        <end position="10"/>
    </location>
</feature>